<dbReference type="RefSeq" id="YP_009017734.1">
    <property type="nucleotide sequence ID" value="NC_023736.1"/>
</dbReference>
<dbReference type="KEGG" id="vg:18559147"/>
<name>E5RUZ3_9CAUD</name>
<dbReference type="Proteomes" id="UP000008913">
    <property type="component" value="Segment"/>
</dbReference>
<evidence type="ECO:0000313" key="2">
    <source>
        <dbReference type="Proteomes" id="UP000008913"/>
    </source>
</evidence>
<proteinExistence type="predicted"/>
<keyword evidence="2" id="KW-1185">Reference proteome</keyword>
<gene>
    <name evidence="1" type="primary">ORF13</name>
</gene>
<evidence type="ECO:0000313" key="1">
    <source>
        <dbReference type="EMBL" id="BAJ51801.1"/>
    </source>
</evidence>
<dbReference type="EMBL" id="AB597179">
    <property type="protein sequence ID" value="BAJ51801.1"/>
    <property type="molecule type" value="Genomic_DNA"/>
</dbReference>
<protein>
    <submittedName>
        <fullName evidence="1">Uncharacterized protein ORF13</fullName>
    </submittedName>
</protein>
<dbReference type="GeneID" id="18559147"/>
<sequence>MVSIEQAIRDHWASLTPAQRKEHIDLMVNFHHVKEQRAMRITSQVNTLNEYRAAFFVKALRQLARKVGLELAEKTTAQSVCRLLADTYDDRFGYKAHIPSPHLSYLDFSTKDGRLLRSLLDPVHLFHVFNGLAQTPHTQQQELVVLGEHALRIIRQTVDHGLRDTLEAITKEAR</sequence>
<organism evidence="1 2">
    <name type="scientific">Ralstonia phage RSB2</name>
    <dbReference type="NCBI Taxonomy" id="913183"/>
    <lineage>
        <taxon>Viruses</taxon>
        <taxon>Duplodnaviria</taxon>
        <taxon>Heunggongvirae</taxon>
        <taxon>Uroviricota</taxon>
        <taxon>Caudoviricetes</taxon>
        <taxon>Autographivirales</taxon>
        <taxon>Autotranscriptaviridae</taxon>
        <taxon>Kelmasvirus</taxon>
        <taxon>Kelmasvirus RSB2</taxon>
    </lineage>
</organism>
<accession>E5RUZ3</accession>
<reference evidence="1 2" key="1">
    <citation type="submission" date="2010-10" db="EMBL/GenBank/DDBJ databases">
        <title>Genomic analysis of Ralstonia solanacearum phages RSB2 and RSB3.</title>
        <authorList>
            <person name="Kawasaki T."/>
            <person name="Ishikawa H."/>
            <person name="Shimizu M."/>
            <person name="Omoto W."/>
            <person name="Fujie M."/>
            <person name="Yamada T."/>
        </authorList>
    </citation>
    <scope>NUCLEOTIDE SEQUENCE [LARGE SCALE GENOMIC DNA]</scope>
    <source>
        <strain evidence="1">RSB2</strain>
    </source>
</reference>